<protein>
    <recommendedName>
        <fullName evidence="1">PcRGLX/YetA-like N-terminal RIFT barrel domain-containing protein</fullName>
    </recommendedName>
</protein>
<name>A0A4Q9GXZ3_9BURK</name>
<dbReference type="Proteomes" id="UP000292120">
    <property type="component" value="Unassembled WGS sequence"/>
</dbReference>
<evidence type="ECO:0000259" key="1">
    <source>
        <dbReference type="Pfam" id="PF19501"/>
    </source>
</evidence>
<dbReference type="AlphaFoldDB" id="A0A4Q9GXZ3"/>
<dbReference type="Pfam" id="PF19501">
    <property type="entry name" value="PcRGLX_1st"/>
    <property type="match status" value="1"/>
</dbReference>
<evidence type="ECO:0000313" key="3">
    <source>
        <dbReference type="Proteomes" id="UP000292120"/>
    </source>
</evidence>
<comment type="caution">
    <text evidence="2">The sequence shown here is derived from an EMBL/GenBank/DDBJ whole genome shotgun (WGS) entry which is preliminary data.</text>
</comment>
<gene>
    <name evidence="2" type="ORF">EYS42_11085</name>
</gene>
<organism evidence="2 3">
    <name type="scientific">Aquabacterium lacunae</name>
    <dbReference type="NCBI Taxonomy" id="2528630"/>
    <lineage>
        <taxon>Bacteria</taxon>
        <taxon>Pseudomonadati</taxon>
        <taxon>Pseudomonadota</taxon>
        <taxon>Betaproteobacteria</taxon>
        <taxon>Burkholderiales</taxon>
        <taxon>Aquabacterium</taxon>
    </lineage>
</organism>
<sequence length="789" mass="85889">MTDPSLANILQDNVSGFTCAQGAITCVQVRSSSASAQSNVPMTFGQPFRQGDLPSGKHLVAKTSGGAIIPVQLDALASRADGSARFGVVSIQLPTLQAGGKEVVSFFVTDQAPVTPPRPVGTNYSLDLTMRLYQPQMTMLTFGNPNGWTDGTPFVVGETVELDLGGEVHSITIDAQLAGGSLTNTERLAKAFMNKINQDSTRFLAHKIGDVGAWNNLWITTRSNEGGAFTVTRRNTGGSAPITITNKVNYAAARTLTASAGNAVRTAISQDAKLHLRGPVAHEYTVVVPFKDTATNQAHPQLTARLHVRLLDGGARARTDVVIENNWAYSPSPGNYLYELTGTSNGQTVLSQPALTHYHHARWHKVVWQGQAVQAQVRHHMPYFMATRVVWNYNLKLTVPDSLLQTESTRLASATSGPMANVFLTPYFGTTGGRQEIGPYPRWTALFLVTQDDRARASMMANADAAGSVPIHYRDEVTDAPLDLDRHPTAATLFGYNSGTNNDRFPEVLDTGTIWTPDIAHQGSFAFVPYLITGDQFYLDELMFWAAWNMTAIAPGYRNYADGILNDQVRGQAWGLRALGEAARIAPDSHGLKGYFNTRLQKNITWHNQKTAYGSDVSPLGLLEKPDQRGLSGLWQNDFLSIVMSQLVDDGVTGIKPALDWISEYNVGRFTHETEGYCLYKAARDYVNVRDGSGQFYTTWRSLYQANFPETSCPAGVDPNSLPDSASAHSAIARAMLAASFNAQLSVSANSALTAEALLGYRNWTSRTPLIDGKYATEDPTWAIIPRAN</sequence>
<reference evidence="2 3" key="1">
    <citation type="submission" date="2019-02" db="EMBL/GenBank/DDBJ databases">
        <title>Aquabacterium sp. strain KMB7.</title>
        <authorList>
            <person name="Chen W.-M."/>
        </authorList>
    </citation>
    <scope>NUCLEOTIDE SEQUENCE [LARGE SCALE GENOMIC DNA]</scope>
    <source>
        <strain evidence="2 3">KMB7</strain>
    </source>
</reference>
<feature type="domain" description="PcRGLX/YetA-like N-terminal RIFT barrel" evidence="1">
    <location>
        <begin position="37"/>
        <end position="93"/>
    </location>
</feature>
<proteinExistence type="predicted"/>
<accession>A0A4Q9GXZ3</accession>
<evidence type="ECO:0000313" key="2">
    <source>
        <dbReference type="EMBL" id="TBO30232.1"/>
    </source>
</evidence>
<dbReference type="InterPro" id="IPR048329">
    <property type="entry name" value="PcRGLX_1st"/>
</dbReference>
<dbReference type="EMBL" id="SIXI01000004">
    <property type="protein sequence ID" value="TBO30232.1"/>
    <property type="molecule type" value="Genomic_DNA"/>
</dbReference>
<keyword evidence="3" id="KW-1185">Reference proteome</keyword>